<dbReference type="OMA" id="KPHYALW"/>
<gene>
    <name evidence="5" type="ORF">RDWZM_005345</name>
</gene>
<dbReference type="OrthoDB" id="20381at2759"/>
<evidence type="ECO:0000256" key="4">
    <source>
        <dbReference type="SAM" id="MobiDB-lite"/>
    </source>
</evidence>
<evidence type="ECO:0008006" key="7">
    <source>
        <dbReference type="Google" id="ProtNLM"/>
    </source>
</evidence>
<feature type="compositionally biased region" description="Acidic residues" evidence="4">
    <location>
        <begin position="20"/>
        <end position="37"/>
    </location>
</feature>
<evidence type="ECO:0000313" key="5">
    <source>
        <dbReference type="EMBL" id="KAJ6219533.1"/>
    </source>
</evidence>
<reference evidence="5" key="1">
    <citation type="submission" date="2022-12" db="EMBL/GenBank/DDBJ databases">
        <title>Genome assemblies of Blomia tropicalis.</title>
        <authorList>
            <person name="Cui Y."/>
        </authorList>
    </citation>
    <scope>NUCLEOTIDE SEQUENCE</scope>
    <source>
        <tissue evidence="5">Adult mites</tissue>
    </source>
</reference>
<comment type="caution">
    <text evidence="5">The sequence shown here is derived from an EMBL/GenBank/DDBJ whole genome shotgun (WGS) entry which is preliminary data.</text>
</comment>
<dbReference type="PANTHER" id="PTHR21681:SF0">
    <property type="entry name" value="EUKARYOTIC TRANSLATION INITIATION FACTOR 3 SUBUNIT J"/>
    <property type="match status" value="1"/>
</dbReference>
<dbReference type="GO" id="GO:0003743">
    <property type="term" value="F:translation initiation factor activity"/>
    <property type="evidence" value="ECO:0007669"/>
    <property type="project" value="UniProtKB-KW"/>
</dbReference>
<keyword evidence="3" id="KW-0648">Protein biosynthesis</keyword>
<protein>
    <recommendedName>
        <fullName evidence="7">EIF3j</fullName>
    </recommendedName>
</protein>
<organism evidence="5 6">
    <name type="scientific">Blomia tropicalis</name>
    <name type="common">Mite</name>
    <dbReference type="NCBI Taxonomy" id="40697"/>
    <lineage>
        <taxon>Eukaryota</taxon>
        <taxon>Metazoa</taxon>
        <taxon>Ecdysozoa</taxon>
        <taxon>Arthropoda</taxon>
        <taxon>Chelicerata</taxon>
        <taxon>Arachnida</taxon>
        <taxon>Acari</taxon>
        <taxon>Acariformes</taxon>
        <taxon>Sarcoptiformes</taxon>
        <taxon>Astigmata</taxon>
        <taxon>Glycyphagoidea</taxon>
        <taxon>Echimyopodidae</taxon>
        <taxon>Blomia</taxon>
    </lineage>
</organism>
<dbReference type="InterPro" id="IPR013906">
    <property type="entry name" value="eIF3j"/>
</dbReference>
<dbReference type="Pfam" id="PF08597">
    <property type="entry name" value="eIF3_subunit"/>
    <property type="match status" value="1"/>
</dbReference>
<dbReference type="Proteomes" id="UP001142055">
    <property type="component" value="Chromosome 2"/>
</dbReference>
<dbReference type="AlphaFoldDB" id="A0A9Q0RKS7"/>
<dbReference type="PANTHER" id="PTHR21681">
    <property type="entry name" value="EUKARYOTIC TRANSLATION INITIATION FACTOR 3 SUBUNIT J"/>
    <property type="match status" value="1"/>
</dbReference>
<dbReference type="InterPro" id="IPR023194">
    <property type="entry name" value="eIF3-like_dom_sf"/>
</dbReference>
<keyword evidence="6" id="KW-1185">Reference proteome</keyword>
<dbReference type="EMBL" id="JAPWDV010000002">
    <property type="protein sequence ID" value="KAJ6219533.1"/>
    <property type="molecule type" value="Genomic_DNA"/>
</dbReference>
<evidence type="ECO:0000256" key="2">
    <source>
        <dbReference type="ARBA" id="ARBA00022540"/>
    </source>
</evidence>
<proteinExistence type="predicted"/>
<keyword evidence="1" id="KW-0963">Cytoplasm</keyword>
<keyword evidence="2" id="KW-0396">Initiation factor</keyword>
<feature type="region of interest" description="Disordered" evidence="4">
    <location>
        <begin position="1"/>
        <end position="65"/>
    </location>
</feature>
<accession>A0A9Q0RKS7</accession>
<evidence type="ECO:0000313" key="6">
    <source>
        <dbReference type="Proteomes" id="UP001142055"/>
    </source>
</evidence>
<dbReference type="Gene3D" id="1.10.246.60">
    <property type="entry name" value="Eukaryotic translation initiation factor 3 like domains"/>
    <property type="match status" value="1"/>
</dbReference>
<evidence type="ECO:0000256" key="3">
    <source>
        <dbReference type="ARBA" id="ARBA00022917"/>
    </source>
</evidence>
<evidence type="ECO:0000256" key="1">
    <source>
        <dbReference type="ARBA" id="ARBA00022490"/>
    </source>
</evidence>
<name>A0A9Q0RKS7_BLOTA</name>
<sequence length="232" mass="26567">MSEEDWTIVSKPPAVANKWEDEEDDDVKENWDDDDEDVSKSSSNADSAPANKVETKPTISAKKKKQKALKEKLALKDMELMRPKTQDELLAEKLEQQRLQEESDFALAQDAFGVTSSGSSDQSALSSIQLATRNDFEAFRKALTSKFSSYTRSPHYVPFLEELFREIAVGLDSDDVKKLDTILTTVFNEKIKLQKQLTKGKKAVKKREEIRMERDDDYSYGNNQYNEFDDFL</sequence>
<dbReference type="GO" id="GO:0005852">
    <property type="term" value="C:eukaryotic translation initiation factor 3 complex"/>
    <property type="evidence" value="ECO:0007669"/>
    <property type="project" value="InterPro"/>
</dbReference>